<evidence type="ECO:0000256" key="1">
    <source>
        <dbReference type="ARBA" id="ARBA00008857"/>
    </source>
</evidence>
<dbReference type="Gene3D" id="1.10.150.130">
    <property type="match status" value="1"/>
</dbReference>
<dbReference type="InterPro" id="IPR002104">
    <property type="entry name" value="Integrase_catalytic"/>
</dbReference>
<dbReference type="InterPro" id="IPR053876">
    <property type="entry name" value="Phage_int_M"/>
</dbReference>
<dbReference type="InterPro" id="IPR038488">
    <property type="entry name" value="Integrase_DNA-bd_sf"/>
</dbReference>
<sequence>MALTEVWLKANNGKARDKVEEIADRDSMSVRISPKGKIVFQLRYRFAGKAERLDLGTYPHISLKDARVKASEMRSLLDKGMNPKVEVRVQQQKYIDASTFEDVFNDWYESYCLKKKTSAQQIKNTFEQHVIPEIGDLPVERITLQQWLALLEELADDVPSIADRVLTNAKQVLKWAKKRQLLEVNVLSDIYAKEDLGIERNRGTRFLSDEEIKMVLMAIEESNILPKNKIFLKLCLMFGCRNGELRKAKKTDFDLNRKVWIVPVVNNKTGKKTGREIIRPILPEMEALIVEAFEYNTSEYFLTNDNEETPMSHGSSNSLPAYLMERLRRHHDYYMKHWSLHDLRRTARTNFSAFTSRDVAQLMIGHVMSGEQGTYDYYEYLPQQTEAYRKWLDKLNTLTIISN</sequence>
<dbReference type="PROSITE" id="PS51900">
    <property type="entry name" value="CB"/>
    <property type="match status" value="1"/>
</dbReference>
<comment type="caution">
    <text evidence="8">The sequence shown here is derived from an EMBL/GenBank/DDBJ whole genome shotgun (WGS) entry which is preliminary data.</text>
</comment>
<dbReference type="GO" id="GO:0006310">
    <property type="term" value="P:DNA recombination"/>
    <property type="evidence" value="ECO:0007669"/>
    <property type="project" value="UniProtKB-KW"/>
</dbReference>
<dbReference type="InterPro" id="IPR010998">
    <property type="entry name" value="Integrase_recombinase_N"/>
</dbReference>
<dbReference type="Gene3D" id="3.30.160.390">
    <property type="entry name" value="Integrase, DNA-binding domain"/>
    <property type="match status" value="1"/>
</dbReference>
<dbReference type="InterPro" id="IPR050808">
    <property type="entry name" value="Phage_Integrase"/>
</dbReference>
<gene>
    <name evidence="8" type="ORF">FJU42_18395</name>
</gene>
<evidence type="ECO:0000256" key="5">
    <source>
        <dbReference type="PROSITE-ProRule" id="PRU01248"/>
    </source>
</evidence>
<dbReference type="InterPro" id="IPR025166">
    <property type="entry name" value="Integrase_DNA_bind_dom"/>
</dbReference>
<dbReference type="PANTHER" id="PTHR30629:SF2">
    <property type="entry name" value="PROPHAGE INTEGRASE INTS-RELATED"/>
    <property type="match status" value="1"/>
</dbReference>
<evidence type="ECO:0000313" key="8">
    <source>
        <dbReference type="EMBL" id="TPU60542.1"/>
    </source>
</evidence>
<dbReference type="GO" id="GO:0015074">
    <property type="term" value="P:DNA integration"/>
    <property type="evidence" value="ECO:0007669"/>
    <property type="project" value="UniProtKB-KW"/>
</dbReference>
<dbReference type="Pfam" id="PF13356">
    <property type="entry name" value="Arm-DNA-bind_3"/>
    <property type="match status" value="1"/>
</dbReference>
<feature type="domain" description="Tyr recombinase" evidence="6">
    <location>
        <begin position="202"/>
        <end position="393"/>
    </location>
</feature>
<dbReference type="EMBL" id="VHGY01000064">
    <property type="protein sequence ID" value="TPU60542.1"/>
    <property type="molecule type" value="Genomic_DNA"/>
</dbReference>
<dbReference type="PROSITE" id="PS51898">
    <property type="entry name" value="TYR_RECOMBINASE"/>
    <property type="match status" value="1"/>
</dbReference>
<dbReference type="AlphaFoldDB" id="A0A8B5UGH4"/>
<dbReference type="RefSeq" id="WP_119062773.1">
    <property type="nucleotide sequence ID" value="NZ_BHFY01000064.1"/>
</dbReference>
<evidence type="ECO:0000256" key="3">
    <source>
        <dbReference type="ARBA" id="ARBA00023125"/>
    </source>
</evidence>
<keyword evidence="3 5" id="KW-0238">DNA-binding</keyword>
<organism evidence="8 9">
    <name type="scientific">Acinetobacter baumannii</name>
    <dbReference type="NCBI Taxonomy" id="470"/>
    <lineage>
        <taxon>Bacteria</taxon>
        <taxon>Pseudomonadati</taxon>
        <taxon>Pseudomonadota</taxon>
        <taxon>Gammaproteobacteria</taxon>
        <taxon>Moraxellales</taxon>
        <taxon>Moraxellaceae</taxon>
        <taxon>Acinetobacter</taxon>
        <taxon>Acinetobacter calcoaceticus/baumannii complex</taxon>
    </lineage>
</organism>
<dbReference type="InterPro" id="IPR013762">
    <property type="entry name" value="Integrase-like_cat_sf"/>
</dbReference>
<dbReference type="Proteomes" id="UP000315888">
    <property type="component" value="Unassembled WGS sequence"/>
</dbReference>
<name>A0A8B5UGH4_ACIBA</name>
<dbReference type="InterPro" id="IPR011010">
    <property type="entry name" value="DNA_brk_join_enz"/>
</dbReference>
<evidence type="ECO:0000259" key="7">
    <source>
        <dbReference type="PROSITE" id="PS51900"/>
    </source>
</evidence>
<proteinExistence type="inferred from homology"/>
<keyword evidence="2" id="KW-0229">DNA integration</keyword>
<evidence type="ECO:0000313" key="9">
    <source>
        <dbReference type="Proteomes" id="UP000315888"/>
    </source>
</evidence>
<feature type="domain" description="Core-binding (CB)" evidence="7">
    <location>
        <begin position="98"/>
        <end position="177"/>
    </location>
</feature>
<comment type="similarity">
    <text evidence="1">Belongs to the 'phage' integrase family.</text>
</comment>
<dbReference type="GO" id="GO:0003677">
    <property type="term" value="F:DNA binding"/>
    <property type="evidence" value="ECO:0007669"/>
    <property type="project" value="UniProtKB-UniRule"/>
</dbReference>
<dbReference type="SUPFAM" id="SSF56349">
    <property type="entry name" value="DNA breaking-rejoining enzymes"/>
    <property type="match status" value="1"/>
</dbReference>
<protein>
    <submittedName>
        <fullName evidence="8">DUF4102 domain-containing protein</fullName>
    </submittedName>
</protein>
<evidence type="ECO:0000256" key="4">
    <source>
        <dbReference type="ARBA" id="ARBA00023172"/>
    </source>
</evidence>
<reference evidence="8 9" key="1">
    <citation type="submission" date="2019-06" db="EMBL/GenBank/DDBJ databases">
        <title>A Diverse Panel of Clinical Acinetobacter baumannii for Research Use.</title>
        <authorList>
            <person name="Mcgann P."/>
            <person name="Snesrud E."/>
            <person name="Galac M.R."/>
        </authorList>
    </citation>
    <scope>NUCLEOTIDE SEQUENCE [LARGE SCALE GENOMIC DNA]</scope>
    <source>
        <strain evidence="8 9">MRSN14237</strain>
    </source>
</reference>
<accession>A0A8B5UGH4</accession>
<dbReference type="Pfam" id="PF22022">
    <property type="entry name" value="Phage_int_M"/>
    <property type="match status" value="1"/>
</dbReference>
<dbReference type="Gene3D" id="1.10.443.10">
    <property type="entry name" value="Intergrase catalytic core"/>
    <property type="match status" value="1"/>
</dbReference>
<evidence type="ECO:0000256" key="2">
    <source>
        <dbReference type="ARBA" id="ARBA00022908"/>
    </source>
</evidence>
<dbReference type="CDD" id="cd00801">
    <property type="entry name" value="INT_P4_C"/>
    <property type="match status" value="1"/>
</dbReference>
<keyword evidence="4" id="KW-0233">DNA recombination</keyword>
<dbReference type="PANTHER" id="PTHR30629">
    <property type="entry name" value="PROPHAGE INTEGRASE"/>
    <property type="match status" value="1"/>
</dbReference>
<evidence type="ECO:0000259" key="6">
    <source>
        <dbReference type="PROSITE" id="PS51898"/>
    </source>
</evidence>
<dbReference type="InterPro" id="IPR044068">
    <property type="entry name" value="CB"/>
</dbReference>
<dbReference type="Pfam" id="PF00589">
    <property type="entry name" value="Phage_integrase"/>
    <property type="match status" value="1"/>
</dbReference>